<dbReference type="Gene3D" id="3.10.129.10">
    <property type="entry name" value="Hotdog Thioesterase"/>
    <property type="match status" value="1"/>
</dbReference>
<organism evidence="4 5">
    <name type="scientific">Armillaria novae-zelandiae</name>
    <dbReference type="NCBI Taxonomy" id="153914"/>
    <lineage>
        <taxon>Eukaryota</taxon>
        <taxon>Fungi</taxon>
        <taxon>Dikarya</taxon>
        <taxon>Basidiomycota</taxon>
        <taxon>Agaricomycotina</taxon>
        <taxon>Agaricomycetes</taxon>
        <taxon>Agaricomycetidae</taxon>
        <taxon>Agaricales</taxon>
        <taxon>Marasmiineae</taxon>
        <taxon>Physalacriaceae</taxon>
        <taxon>Armillaria</taxon>
    </lineage>
</organism>
<dbReference type="PANTHER" id="PTHR21660:SF1">
    <property type="entry name" value="ACYL-COENZYME A THIOESTERASE 13"/>
    <property type="match status" value="1"/>
</dbReference>
<keyword evidence="5" id="KW-1185">Reference proteome</keyword>
<dbReference type="Proteomes" id="UP001175227">
    <property type="component" value="Unassembled WGS sequence"/>
</dbReference>
<keyword evidence="2" id="KW-0378">Hydrolase</keyword>
<name>A0AA39UPC5_9AGAR</name>
<evidence type="ECO:0000256" key="1">
    <source>
        <dbReference type="ARBA" id="ARBA00008324"/>
    </source>
</evidence>
<evidence type="ECO:0000313" key="4">
    <source>
        <dbReference type="EMBL" id="KAK0491594.1"/>
    </source>
</evidence>
<evidence type="ECO:0000256" key="2">
    <source>
        <dbReference type="ARBA" id="ARBA00022801"/>
    </source>
</evidence>
<proteinExistence type="inferred from homology"/>
<dbReference type="InterPro" id="IPR006683">
    <property type="entry name" value="Thioestr_dom"/>
</dbReference>
<dbReference type="SUPFAM" id="SSF54637">
    <property type="entry name" value="Thioesterase/thiol ester dehydrase-isomerase"/>
    <property type="match status" value="1"/>
</dbReference>
<dbReference type="InterPro" id="IPR039298">
    <property type="entry name" value="ACOT13"/>
</dbReference>
<dbReference type="InterPro" id="IPR029069">
    <property type="entry name" value="HotDog_dom_sf"/>
</dbReference>
<comment type="similarity">
    <text evidence="1">Belongs to the thioesterase PaaI family.</text>
</comment>
<comment type="caution">
    <text evidence="4">The sequence shown here is derived from an EMBL/GenBank/DDBJ whole genome shotgun (WGS) entry which is preliminary data.</text>
</comment>
<dbReference type="EMBL" id="JAUEPR010000001">
    <property type="protein sequence ID" value="KAK0491594.1"/>
    <property type="molecule type" value="Genomic_DNA"/>
</dbReference>
<dbReference type="PANTHER" id="PTHR21660">
    <property type="entry name" value="THIOESTERASE SUPERFAMILY MEMBER-RELATED"/>
    <property type="match status" value="1"/>
</dbReference>
<accession>A0AA39UPC5</accession>
<dbReference type="CDD" id="cd03443">
    <property type="entry name" value="PaaI_thioesterase"/>
    <property type="match status" value="1"/>
</dbReference>
<dbReference type="GO" id="GO:0047617">
    <property type="term" value="F:fatty acyl-CoA hydrolase activity"/>
    <property type="evidence" value="ECO:0007669"/>
    <property type="project" value="InterPro"/>
</dbReference>
<feature type="domain" description="Thioesterase" evidence="3">
    <location>
        <begin position="7"/>
        <end position="83"/>
    </location>
</feature>
<gene>
    <name evidence="4" type="ORF">IW261DRAFT_1438465</name>
</gene>
<evidence type="ECO:0000313" key="5">
    <source>
        <dbReference type="Proteomes" id="UP001175227"/>
    </source>
</evidence>
<sequence>MVNGAMTIHGGCSAYLVDICSTLAIIVYTLSSGRPVNTVSQSINMTYHSPAGLGEELRIVSTTMTIGSKTLIARTEIWSDTTKRLVASGVHSKMEPSQAKL</sequence>
<reference evidence="4" key="1">
    <citation type="submission" date="2023-06" db="EMBL/GenBank/DDBJ databases">
        <authorList>
            <consortium name="Lawrence Berkeley National Laboratory"/>
            <person name="Ahrendt S."/>
            <person name="Sahu N."/>
            <person name="Indic B."/>
            <person name="Wong-Bajracharya J."/>
            <person name="Merenyi Z."/>
            <person name="Ke H.-M."/>
            <person name="Monk M."/>
            <person name="Kocsube S."/>
            <person name="Drula E."/>
            <person name="Lipzen A."/>
            <person name="Balint B."/>
            <person name="Henrissat B."/>
            <person name="Andreopoulos B."/>
            <person name="Martin F.M."/>
            <person name="Harder C.B."/>
            <person name="Rigling D."/>
            <person name="Ford K.L."/>
            <person name="Foster G.D."/>
            <person name="Pangilinan J."/>
            <person name="Papanicolaou A."/>
            <person name="Barry K."/>
            <person name="LaButti K."/>
            <person name="Viragh M."/>
            <person name="Koriabine M."/>
            <person name="Yan M."/>
            <person name="Riley R."/>
            <person name="Champramary S."/>
            <person name="Plett K.L."/>
            <person name="Tsai I.J."/>
            <person name="Slot J."/>
            <person name="Sipos G."/>
            <person name="Plett J."/>
            <person name="Nagy L.G."/>
            <person name="Grigoriev I.V."/>
        </authorList>
    </citation>
    <scope>NUCLEOTIDE SEQUENCE</scope>
    <source>
        <strain evidence="4">ICMP 16352</strain>
    </source>
</reference>
<dbReference type="AlphaFoldDB" id="A0AA39UPC5"/>
<protein>
    <recommendedName>
        <fullName evidence="3">Thioesterase domain-containing protein</fullName>
    </recommendedName>
</protein>
<evidence type="ECO:0000259" key="3">
    <source>
        <dbReference type="Pfam" id="PF03061"/>
    </source>
</evidence>
<dbReference type="Pfam" id="PF03061">
    <property type="entry name" value="4HBT"/>
    <property type="match status" value="1"/>
</dbReference>